<organism evidence="2 3">
    <name type="scientific">Vibrio atlanticus</name>
    <dbReference type="NCBI Taxonomy" id="693153"/>
    <lineage>
        <taxon>Bacteria</taxon>
        <taxon>Pseudomonadati</taxon>
        <taxon>Pseudomonadota</taxon>
        <taxon>Gammaproteobacteria</taxon>
        <taxon>Vibrionales</taxon>
        <taxon>Vibrionaceae</taxon>
        <taxon>Vibrio</taxon>
    </lineage>
</organism>
<name>A0A1C3IS01_9VIBR</name>
<feature type="signal peptide" evidence="1">
    <location>
        <begin position="1"/>
        <end position="22"/>
    </location>
</feature>
<dbReference type="RefSeq" id="WP_012603662.1">
    <property type="nucleotide sequence ID" value="NC_011753.2"/>
</dbReference>
<dbReference type="GeneID" id="94232609"/>
<protein>
    <submittedName>
        <fullName evidence="2">Uncharacterized protein</fullName>
    </submittedName>
</protein>
<dbReference type="Proteomes" id="UP000092876">
    <property type="component" value="Unassembled WGS sequence"/>
</dbReference>
<dbReference type="EMBL" id="FLQP01000027">
    <property type="protein sequence ID" value="SBS64205.1"/>
    <property type="molecule type" value="Genomic_DNA"/>
</dbReference>
<dbReference type="AlphaFoldDB" id="A0A1C3IS01"/>
<evidence type="ECO:0000256" key="1">
    <source>
        <dbReference type="SAM" id="SignalP"/>
    </source>
</evidence>
<evidence type="ECO:0000313" key="2">
    <source>
        <dbReference type="EMBL" id="SBS64205.1"/>
    </source>
</evidence>
<evidence type="ECO:0000313" key="3">
    <source>
        <dbReference type="Proteomes" id="UP000092876"/>
    </source>
</evidence>
<reference evidence="3" key="1">
    <citation type="submission" date="2016-06" db="EMBL/GenBank/DDBJ databases">
        <authorList>
            <person name="Rodrigo-Torres Lidia"/>
            <person name="Arahal R.David."/>
        </authorList>
    </citation>
    <scope>NUCLEOTIDE SEQUENCE [LARGE SCALE GENOMIC DNA]</scope>
    <source>
        <strain evidence="3">CECT 7223</strain>
    </source>
</reference>
<gene>
    <name evidence="2" type="ORF">VAT7223_02064</name>
</gene>
<feature type="chain" id="PRO_5008675838" evidence="1">
    <location>
        <begin position="23"/>
        <end position="455"/>
    </location>
</feature>
<keyword evidence="1" id="KW-0732">Signal</keyword>
<accession>A0A1C3IS01</accession>
<proteinExistence type="predicted"/>
<sequence length="455" mass="49887">MKKTVLASTICIGLLSSSIANANYNGAHEVGQNMRSSIDEMITTKLKASFFDSAALYMDATNATQLKTSPSGLLTSLVTGSQNTQLPLETRQELIDASQEVGFVVDYLKKNPKTKGVDKEVMDFCIAENIEAKNWPGIDYVVDQYGTKNGITTLPVSIIYFASKGNCQDPNDWAVKLSKSTTKSEFESSIPSEVIAYSSNVGNTGGELVYILENSYNFSDEPEEQFESFTFYQESSDDTPGTGLFRRTQVMKNSIDPNQAYSKFTNVVCKDCNSDNEKFKVESRSEFGSNQVSLASSAVVSGGKLIPGFVSETSTEAEYFVQVNLDPATPNVATSLFIDAFKFEDSLVHGRYYYDGNSGVKFNAEQLKATNLVGEFSLADSLNQNNIFSISELETTLTSSSYALQKQSDNSVIVDPVTVTDAEDIQLLNEISKVTAEAINYDNSDVTIADWNKIY</sequence>